<dbReference type="InterPro" id="IPR036397">
    <property type="entry name" value="RNaseH_sf"/>
</dbReference>
<reference evidence="2" key="1">
    <citation type="submission" date="2020-08" db="EMBL/GenBank/DDBJ databases">
        <title>Genome public.</title>
        <authorList>
            <person name="Liu C."/>
            <person name="Sun Q."/>
        </authorList>
    </citation>
    <scope>NUCLEOTIDE SEQUENCE</scope>
    <source>
        <strain evidence="2">BX5</strain>
    </source>
</reference>
<organism evidence="2 3">
    <name type="scientific">Flintibacter faecis</name>
    <dbReference type="NCBI Taxonomy" id="2763047"/>
    <lineage>
        <taxon>Bacteria</taxon>
        <taxon>Bacillati</taxon>
        <taxon>Bacillota</taxon>
        <taxon>Clostridia</taxon>
        <taxon>Eubacteriales</taxon>
        <taxon>Flintibacter</taxon>
    </lineage>
</organism>
<feature type="region of interest" description="Disordered" evidence="1">
    <location>
        <begin position="321"/>
        <end position="349"/>
    </location>
</feature>
<dbReference type="EMBL" id="JACOPN010000003">
    <property type="protein sequence ID" value="MBC5716872.1"/>
    <property type="molecule type" value="Genomic_DNA"/>
</dbReference>
<evidence type="ECO:0000313" key="3">
    <source>
        <dbReference type="Proteomes" id="UP000602260"/>
    </source>
</evidence>
<dbReference type="Proteomes" id="UP000602260">
    <property type="component" value="Unassembled WGS sequence"/>
</dbReference>
<gene>
    <name evidence="2" type="ORF">H8S55_05990</name>
</gene>
<dbReference type="Gene3D" id="3.30.420.10">
    <property type="entry name" value="Ribonuclease H-like superfamily/Ribonuclease H"/>
    <property type="match status" value="1"/>
</dbReference>
<comment type="caution">
    <text evidence="2">The sequence shown here is derived from an EMBL/GenBank/DDBJ whole genome shotgun (WGS) entry which is preliminary data.</text>
</comment>
<dbReference type="RefSeq" id="WP_186878207.1">
    <property type="nucleotide sequence ID" value="NZ_JACOPN010000003.1"/>
</dbReference>
<evidence type="ECO:0000313" key="2">
    <source>
        <dbReference type="EMBL" id="MBC5716872.1"/>
    </source>
</evidence>
<dbReference type="SUPFAM" id="SSF57884">
    <property type="entry name" value="Ada DNA repair protein, N-terminal domain (N-Ada 10)"/>
    <property type="match status" value="2"/>
</dbReference>
<dbReference type="SUPFAM" id="SSF53098">
    <property type="entry name" value="Ribonuclease H-like"/>
    <property type="match status" value="1"/>
</dbReference>
<accession>A0A8J6J4A1</accession>
<dbReference type="InterPro" id="IPR012337">
    <property type="entry name" value="RNaseH-like_sf"/>
</dbReference>
<evidence type="ECO:0000256" key="1">
    <source>
        <dbReference type="SAM" id="MobiDB-lite"/>
    </source>
</evidence>
<dbReference type="InterPro" id="IPR035451">
    <property type="entry name" value="Ada-like_dom_sf"/>
</dbReference>
<proteinExistence type="predicted"/>
<dbReference type="AlphaFoldDB" id="A0A8J6J4A1"/>
<protein>
    <submittedName>
        <fullName evidence="2">Uncharacterized protein</fullName>
    </submittedName>
</protein>
<sequence length="540" mass="62249">MYVLVDMEWISNQRGNHWPTQLAAARVDAHWNTVDTLSTLFRPKDFSFQQWGHMAFSGWNKEQFLNGESLYAGLDAFRHWLQPEDTICWWHQEASDLFNMFSKVSGVPDMTQHVVLLCDYIYGYLAGQEASVGSPYKICAARNIATPSPAHCSANDVATMQLLAQGIGFEQKHLLEPPKRWGNDAMAQKGSSAYKLLYDPQAKLLHQSDCELLPDNRHFPAFLTFKLPIRRKYKPCSCCRDEFLDALWDRNQDSIARSEYNYVYSKQSKIFHTRKCSHVLLAYDIQGTVSYDTCLKSGRRPCKHCNPEPIEHKTIAFPVLPKKPQSPQERSLSKDEQSAIGRFNRAKQEREAAFKRGSLSDAEKSNIMALSQPGLAFWASKGYRTFHRRNCPQITGLNQLVGFPRYQDAVRAGYCPCRHCKPSPKQDVVYSIPITNKKRVGEGVETLVQLCTEHCLPFHHDNRYFEMQTMVGKWKIDMDLRPVRLEHINLISQPENTKKYHVQPRLFLSLKDTFDYIMRHDNALMKRIEGTSQEVQLQMG</sequence>
<name>A0A8J6J4A1_9FIRM</name>
<dbReference type="Gene3D" id="3.40.10.10">
    <property type="entry name" value="DNA Methylphosphotriester Repair Domain"/>
    <property type="match status" value="1"/>
</dbReference>
<keyword evidence="3" id="KW-1185">Reference proteome</keyword>
<dbReference type="GO" id="GO:0003676">
    <property type="term" value="F:nucleic acid binding"/>
    <property type="evidence" value="ECO:0007669"/>
    <property type="project" value="InterPro"/>
</dbReference>